<dbReference type="PANTHER" id="PTHR34220:SF7">
    <property type="entry name" value="SENSOR HISTIDINE KINASE YPDA"/>
    <property type="match status" value="1"/>
</dbReference>
<organism evidence="3 4">
    <name type="scientific">Thioalkalivibrio denitrificans</name>
    <dbReference type="NCBI Taxonomy" id="108003"/>
    <lineage>
        <taxon>Bacteria</taxon>
        <taxon>Pseudomonadati</taxon>
        <taxon>Pseudomonadota</taxon>
        <taxon>Gammaproteobacteria</taxon>
        <taxon>Chromatiales</taxon>
        <taxon>Ectothiorhodospiraceae</taxon>
        <taxon>Thioalkalivibrio</taxon>
    </lineage>
</organism>
<dbReference type="Pfam" id="PF06580">
    <property type="entry name" value="His_kinase"/>
    <property type="match status" value="1"/>
</dbReference>
<reference evidence="3 4" key="1">
    <citation type="submission" date="2017-02" db="EMBL/GenBank/DDBJ databases">
        <title>Genomic diversity within the haloalkaliphilic genus Thioalkalivibrio.</title>
        <authorList>
            <person name="Ahn A.-C."/>
            <person name="Meier-Kolthoff J."/>
            <person name="Overmars L."/>
            <person name="Richter M."/>
            <person name="Woyke T."/>
            <person name="Sorokin D.Y."/>
            <person name="Muyzer G."/>
        </authorList>
    </citation>
    <scope>NUCLEOTIDE SEQUENCE [LARGE SCALE GENOMIC DNA]</scope>
    <source>
        <strain evidence="3 4">ALJD</strain>
    </source>
</reference>
<dbReference type="Gene3D" id="3.30.565.10">
    <property type="entry name" value="Histidine kinase-like ATPase, C-terminal domain"/>
    <property type="match status" value="1"/>
</dbReference>
<dbReference type="AlphaFoldDB" id="A0A1V3NJA3"/>
<dbReference type="InterPro" id="IPR010559">
    <property type="entry name" value="Sig_transdc_His_kin_internal"/>
</dbReference>
<keyword evidence="4" id="KW-1185">Reference proteome</keyword>
<dbReference type="STRING" id="108003.B1C78_07465"/>
<evidence type="ECO:0000259" key="2">
    <source>
        <dbReference type="Pfam" id="PF06580"/>
    </source>
</evidence>
<dbReference type="InterPro" id="IPR050640">
    <property type="entry name" value="Bact_2-comp_sensor_kinase"/>
</dbReference>
<name>A0A1V3NJA3_9GAMM</name>
<keyword evidence="1" id="KW-0472">Membrane</keyword>
<sequence>MNRASRTTRSSSPAPAATDTPAGSFLPNFCESHTLFLVVLIAQLLAFILTLARGASPEGFWVSLAFTSLFVQWVALGTVLVLCLSRRRLAALPPLRAALATALIVISITGVFALTALWISGTLPFPSMRPSGTQLEFLGRTLGISAIVTAIALRYLYVQHQWKSNVEAEARSRIQALQARIRPHFLFNSMNTIAALTRTRPEAAETAVEDLADLFRATLSDRDSLTVGEELDLARRYVRIEALRLGDRLRVDWQVDESLPMDYPMPGLVLQPLVENAIYHGIEPLTDGGEITIVLSGDADNIRIEVSNPLAPPRNRKRAGNRVAQENIRQRLDLAFRGEARMETIEEADRYRVTLVLPRRRD</sequence>
<feature type="transmembrane region" description="Helical" evidence="1">
    <location>
        <begin position="34"/>
        <end position="54"/>
    </location>
</feature>
<dbReference type="RefSeq" id="WP_077278526.1">
    <property type="nucleotide sequence ID" value="NZ_MVBK01000041.1"/>
</dbReference>
<keyword evidence="3" id="KW-0808">Transferase</keyword>
<comment type="caution">
    <text evidence="3">The sequence shown here is derived from an EMBL/GenBank/DDBJ whole genome shotgun (WGS) entry which is preliminary data.</text>
</comment>
<feature type="transmembrane region" description="Helical" evidence="1">
    <location>
        <begin position="137"/>
        <end position="157"/>
    </location>
</feature>
<feature type="transmembrane region" description="Helical" evidence="1">
    <location>
        <begin position="97"/>
        <end position="117"/>
    </location>
</feature>
<dbReference type="PANTHER" id="PTHR34220">
    <property type="entry name" value="SENSOR HISTIDINE KINASE YPDA"/>
    <property type="match status" value="1"/>
</dbReference>
<keyword evidence="1" id="KW-1133">Transmembrane helix</keyword>
<dbReference type="SUPFAM" id="SSF55874">
    <property type="entry name" value="ATPase domain of HSP90 chaperone/DNA topoisomerase II/histidine kinase"/>
    <property type="match status" value="1"/>
</dbReference>
<evidence type="ECO:0000256" key="1">
    <source>
        <dbReference type="SAM" id="Phobius"/>
    </source>
</evidence>
<dbReference type="InterPro" id="IPR036890">
    <property type="entry name" value="HATPase_C_sf"/>
</dbReference>
<keyword evidence="3" id="KW-0418">Kinase</keyword>
<keyword evidence="1" id="KW-0812">Transmembrane</keyword>
<dbReference type="OrthoDB" id="2514702at2"/>
<feature type="transmembrane region" description="Helical" evidence="1">
    <location>
        <begin position="60"/>
        <end position="85"/>
    </location>
</feature>
<protein>
    <submittedName>
        <fullName evidence="3">Sensor histidine kinase</fullName>
    </submittedName>
</protein>
<evidence type="ECO:0000313" key="3">
    <source>
        <dbReference type="EMBL" id="OOG25054.1"/>
    </source>
</evidence>
<feature type="domain" description="Signal transduction histidine kinase internal region" evidence="2">
    <location>
        <begin position="173"/>
        <end position="249"/>
    </location>
</feature>
<dbReference type="Proteomes" id="UP000189462">
    <property type="component" value="Unassembled WGS sequence"/>
</dbReference>
<dbReference type="EMBL" id="MVBK01000041">
    <property type="protein sequence ID" value="OOG25054.1"/>
    <property type="molecule type" value="Genomic_DNA"/>
</dbReference>
<proteinExistence type="predicted"/>
<evidence type="ECO:0000313" key="4">
    <source>
        <dbReference type="Proteomes" id="UP000189462"/>
    </source>
</evidence>
<gene>
    <name evidence="3" type="ORF">B1C78_07465</name>
</gene>
<dbReference type="GO" id="GO:0016020">
    <property type="term" value="C:membrane"/>
    <property type="evidence" value="ECO:0007669"/>
    <property type="project" value="InterPro"/>
</dbReference>
<accession>A0A1V3NJA3</accession>
<dbReference type="GO" id="GO:0000155">
    <property type="term" value="F:phosphorelay sensor kinase activity"/>
    <property type="evidence" value="ECO:0007669"/>
    <property type="project" value="InterPro"/>
</dbReference>